<sequence>MSANSKRPENEETAGTGHDFESGLDYGAFAEDAPDFPEDRLEGTDPDGPQQEASGDAAAPSADEDATTAVPRPDQDATRPLDDVAAAEAAPEPVPEPADSDTSATAALPRTGTPEGTASPQSATSPESISAAAEAPAAVPAPGTASPAASPAAGSPAPADSEEPYRPYEATATTAVPRHESGEAITDADLDEEVARDKRGVSRFFQVLVAIFVPLMITVAAIRLVASPVFLWIAYNRPGFPEDTGGFDVTDRLLYGSYGMDYLFNAANSRYLAELAPGGEPLFTEAEVSHMTDVKLVMVSAMGGGLVLLLLTLIFALLLRRWRPGGVARGFFAGAWATLGLIAAAAVVAVLSWQQFFDTFHRIFFADGTWTFSPDSTLIRLYPEQFWMDAGIAVVGLVALIAVIILIVTWPTKRRRARRRARLEEVYAIRREKLVAELTKDAEYSNAPRVGR</sequence>
<feature type="region of interest" description="Disordered" evidence="1">
    <location>
        <begin position="1"/>
        <end position="165"/>
    </location>
</feature>
<feature type="transmembrane region" description="Helical" evidence="2">
    <location>
        <begin position="331"/>
        <end position="353"/>
    </location>
</feature>
<protein>
    <recommendedName>
        <fullName evidence="5">TIGR01906 family membrane protein</fullName>
    </recommendedName>
</protein>
<keyword evidence="4" id="KW-1185">Reference proteome</keyword>
<keyword evidence="2" id="KW-1133">Transmembrane helix</keyword>
<evidence type="ECO:0000256" key="1">
    <source>
        <dbReference type="SAM" id="MobiDB-lite"/>
    </source>
</evidence>
<accession>A0ABP6M739</accession>
<keyword evidence="2" id="KW-0472">Membrane</keyword>
<dbReference type="NCBIfam" id="TIGR01906">
    <property type="entry name" value="integ_TIGR01906"/>
    <property type="match status" value="1"/>
</dbReference>
<feature type="compositionally biased region" description="Basic and acidic residues" evidence="1">
    <location>
        <begin position="73"/>
        <end position="82"/>
    </location>
</feature>
<feature type="transmembrane region" description="Helical" evidence="2">
    <location>
        <begin position="207"/>
        <end position="235"/>
    </location>
</feature>
<evidence type="ECO:0000313" key="4">
    <source>
        <dbReference type="Proteomes" id="UP001500236"/>
    </source>
</evidence>
<gene>
    <name evidence="3" type="ORF">GCM10010529_28430</name>
</gene>
<feature type="compositionally biased region" description="Low complexity" evidence="1">
    <location>
        <begin position="122"/>
        <end position="159"/>
    </location>
</feature>
<organism evidence="3 4">
    <name type="scientific">Nesterenkonia aethiopica</name>
    <dbReference type="NCBI Taxonomy" id="269144"/>
    <lineage>
        <taxon>Bacteria</taxon>
        <taxon>Bacillati</taxon>
        <taxon>Actinomycetota</taxon>
        <taxon>Actinomycetes</taxon>
        <taxon>Micrococcales</taxon>
        <taxon>Micrococcaceae</taxon>
        <taxon>Nesterenkonia</taxon>
    </lineage>
</organism>
<evidence type="ECO:0000313" key="3">
    <source>
        <dbReference type="EMBL" id="GAA3074913.1"/>
    </source>
</evidence>
<keyword evidence="2" id="KW-0812">Transmembrane</keyword>
<feature type="compositionally biased region" description="Basic and acidic residues" evidence="1">
    <location>
        <begin position="1"/>
        <end position="10"/>
    </location>
</feature>
<evidence type="ECO:0008006" key="5">
    <source>
        <dbReference type="Google" id="ProtNLM"/>
    </source>
</evidence>
<dbReference type="RefSeq" id="WP_344684154.1">
    <property type="nucleotide sequence ID" value="NZ_BAAAVT010000023.1"/>
</dbReference>
<feature type="transmembrane region" description="Helical" evidence="2">
    <location>
        <begin position="296"/>
        <end position="319"/>
    </location>
</feature>
<dbReference type="Pfam" id="PF07314">
    <property type="entry name" value="Lit"/>
    <property type="match status" value="1"/>
</dbReference>
<dbReference type="InterPro" id="IPR010178">
    <property type="entry name" value="Lit"/>
</dbReference>
<reference evidence="4" key="1">
    <citation type="journal article" date="2019" name="Int. J. Syst. Evol. Microbiol.">
        <title>The Global Catalogue of Microorganisms (GCM) 10K type strain sequencing project: providing services to taxonomists for standard genome sequencing and annotation.</title>
        <authorList>
            <consortium name="The Broad Institute Genomics Platform"/>
            <consortium name="The Broad Institute Genome Sequencing Center for Infectious Disease"/>
            <person name="Wu L."/>
            <person name="Ma J."/>
        </authorList>
    </citation>
    <scope>NUCLEOTIDE SEQUENCE [LARGE SCALE GENOMIC DNA]</scope>
    <source>
        <strain evidence="4">JCM 14309</strain>
    </source>
</reference>
<comment type="caution">
    <text evidence="3">The sequence shown here is derived from an EMBL/GenBank/DDBJ whole genome shotgun (WGS) entry which is preliminary data.</text>
</comment>
<name>A0ABP6M739_9MICC</name>
<dbReference type="EMBL" id="BAAAVT010000023">
    <property type="protein sequence ID" value="GAA3074913.1"/>
    <property type="molecule type" value="Genomic_DNA"/>
</dbReference>
<dbReference type="Proteomes" id="UP001500236">
    <property type="component" value="Unassembled WGS sequence"/>
</dbReference>
<feature type="transmembrane region" description="Helical" evidence="2">
    <location>
        <begin position="390"/>
        <end position="410"/>
    </location>
</feature>
<evidence type="ECO:0000256" key="2">
    <source>
        <dbReference type="SAM" id="Phobius"/>
    </source>
</evidence>
<proteinExistence type="predicted"/>